<keyword evidence="4" id="KW-1185">Reference proteome</keyword>
<sequence>MMNWEKEQERLQRLMDEPTDSEYEPDIEDDNDSFTEDNVETIQENTDIYTDAVFVSAFDDVLVTVGLMTRLASTKIGSWLRTLWRSLQYICLIILLVHRLVFSNKRFSAKTFGRRIGIGGCAFNYADPVGSGFIRASDYNKARFKRRA</sequence>
<dbReference type="Proteomes" id="UP001458880">
    <property type="component" value="Unassembled WGS sequence"/>
</dbReference>
<comment type="caution">
    <text evidence="3">The sequence shown here is derived from an EMBL/GenBank/DDBJ whole genome shotgun (WGS) entry which is preliminary data.</text>
</comment>
<keyword evidence="2" id="KW-0472">Membrane</keyword>
<reference evidence="3 4" key="1">
    <citation type="journal article" date="2024" name="BMC Genomics">
        <title>De novo assembly and annotation of Popillia japonica's genome with initial clues to its potential as an invasive pest.</title>
        <authorList>
            <person name="Cucini C."/>
            <person name="Boschi S."/>
            <person name="Funari R."/>
            <person name="Cardaioli E."/>
            <person name="Iannotti N."/>
            <person name="Marturano G."/>
            <person name="Paoli F."/>
            <person name="Bruttini M."/>
            <person name="Carapelli A."/>
            <person name="Frati F."/>
            <person name="Nardi F."/>
        </authorList>
    </citation>
    <scope>NUCLEOTIDE SEQUENCE [LARGE SCALE GENOMIC DNA]</scope>
    <source>
        <strain evidence="3">DMR45628</strain>
    </source>
</reference>
<feature type="region of interest" description="Disordered" evidence="1">
    <location>
        <begin position="1"/>
        <end position="33"/>
    </location>
</feature>
<organism evidence="3 4">
    <name type="scientific">Popillia japonica</name>
    <name type="common">Japanese beetle</name>
    <dbReference type="NCBI Taxonomy" id="7064"/>
    <lineage>
        <taxon>Eukaryota</taxon>
        <taxon>Metazoa</taxon>
        <taxon>Ecdysozoa</taxon>
        <taxon>Arthropoda</taxon>
        <taxon>Hexapoda</taxon>
        <taxon>Insecta</taxon>
        <taxon>Pterygota</taxon>
        <taxon>Neoptera</taxon>
        <taxon>Endopterygota</taxon>
        <taxon>Coleoptera</taxon>
        <taxon>Polyphaga</taxon>
        <taxon>Scarabaeiformia</taxon>
        <taxon>Scarabaeidae</taxon>
        <taxon>Rutelinae</taxon>
        <taxon>Popillia</taxon>
    </lineage>
</organism>
<feature type="compositionally biased region" description="Basic and acidic residues" evidence="1">
    <location>
        <begin position="1"/>
        <end position="16"/>
    </location>
</feature>
<proteinExistence type="predicted"/>
<evidence type="ECO:0000313" key="3">
    <source>
        <dbReference type="EMBL" id="KAK9739892.1"/>
    </source>
</evidence>
<keyword evidence="2" id="KW-0812">Transmembrane</keyword>
<name>A0AAW1M341_POPJA</name>
<dbReference type="EMBL" id="JASPKY010000069">
    <property type="protein sequence ID" value="KAK9739892.1"/>
    <property type="molecule type" value="Genomic_DNA"/>
</dbReference>
<accession>A0AAW1M341</accession>
<evidence type="ECO:0000256" key="2">
    <source>
        <dbReference type="SAM" id="Phobius"/>
    </source>
</evidence>
<gene>
    <name evidence="3" type="ORF">QE152_g8623</name>
</gene>
<feature type="transmembrane region" description="Helical" evidence="2">
    <location>
        <begin position="83"/>
        <end position="102"/>
    </location>
</feature>
<evidence type="ECO:0000256" key="1">
    <source>
        <dbReference type="SAM" id="MobiDB-lite"/>
    </source>
</evidence>
<dbReference type="AlphaFoldDB" id="A0AAW1M341"/>
<protein>
    <submittedName>
        <fullName evidence="3">Uncharacterized protein</fullName>
    </submittedName>
</protein>
<keyword evidence="2" id="KW-1133">Transmembrane helix</keyword>
<feature type="compositionally biased region" description="Acidic residues" evidence="1">
    <location>
        <begin position="17"/>
        <end position="33"/>
    </location>
</feature>
<evidence type="ECO:0000313" key="4">
    <source>
        <dbReference type="Proteomes" id="UP001458880"/>
    </source>
</evidence>